<dbReference type="SUPFAM" id="SSF53187">
    <property type="entry name" value="Zn-dependent exopeptidases"/>
    <property type="match status" value="1"/>
</dbReference>
<dbReference type="Proteomes" id="UP000188184">
    <property type="component" value="Chromosome"/>
</dbReference>
<feature type="domain" description="MurNAc-LAA" evidence="3">
    <location>
        <begin position="63"/>
        <end position="176"/>
    </location>
</feature>
<protein>
    <submittedName>
        <fullName evidence="4">N-acetylmuramoyl-L-alanine amidase</fullName>
    </submittedName>
</protein>
<dbReference type="InterPro" id="IPR050695">
    <property type="entry name" value="N-acetylmuramoyl_amidase_3"/>
</dbReference>
<dbReference type="Pfam" id="PF01520">
    <property type="entry name" value="Amidase_3"/>
    <property type="match status" value="1"/>
</dbReference>
<evidence type="ECO:0000259" key="3">
    <source>
        <dbReference type="SMART" id="SM00646"/>
    </source>
</evidence>
<dbReference type="GO" id="GO:0008745">
    <property type="term" value="F:N-acetylmuramoyl-L-alanine amidase activity"/>
    <property type="evidence" value="ECO:0007669"/>
    <property type="project" value="InterPro"/>
</dbReference>
<dbReference type="Gene3D" id="3.40.630.40">
    <property type="entry name" value="Zn-dependent exopeptidases"/>
    <property type="match status" value="1"/>
</dbReference>
<dbReference type="InterPro" id="IPR002508">
    <property type="entry name" value="MurNAc-LAA_cat"/>
</dbReference>
<reference evidence="4 5" key="1">
    <citation type="submission" date="2017-02" db="EMBL/GenBank/DDBJ databases">
        <title>The complete genomic sequence of a novel cold adapted crude oil-degrading bacterium Planococcus qaidamina Y42.</title>
        <authorList>
            <person name="Yang R."/>
        </authorList>
    </citation>
    <scope>NUCLEOTIDE SEQUENCE [LARGE SCALE GENOMIC DNA]</scope>
    <source>
        <strain evidence="4 5">Y42</strain>
    </source>
</reference>
<dbReference type="RefSeq" id="WP_077588532.1">
    <property type="nucleotide sequence ID" value="NZ_CP019640.1"/>
</dbReference>
<dbReference type="GO" id="GO:0009253">
    <property type="term" value="P:peptidoglycan catabolic process"/>
    <property type="evidence" value="ECO:0007669"/>
    <property type="project" value="InterPro"/>
</dbReference>
<proteinExistence type="predicted"/>
<dbReference type="GO" id="GO:0030288">
    <property type="term" value="C:outer membrane-bounded periplasmic space"/>
    <property type="evidence" value="ECO:0007669"/>
    <property type="project" value="TreeGrafter"/>
</dbReference>
<evidence type="ECO:0000313" key="5">
    <source>
        <dbReference type="Proteomes" id="UP000188184"/>
    </source>
</evidence>
<keyword evidence="5" id="KW-1185">Reference proteome</keyword>
<keyword evidence="1" id="KW-0378">Hydrolase</keyword>
<evidence type="ECO:0000256" key="2">
    <source>
        <dbReference type="SAM" id="MobiDB-lite"/>
    </source>
</evidence>
<sequence length="188" mass="20249">MKIIIDAGHGPATPGKRSPDGSLREFQFNAEVAVQVKRQLAAAGHVVLFTHQPERDVPLAERVQLANRLKGEVLVSIHANAFGSGFNPVAGIETYTYTKPLAASARLASGIHTRLIAAVKRRDRGVKRANFMLLRETVMPAVLVECGFMTNLEELALLKSSKYRTSCATAVSAALIAYAAGEEPPHCC</sequence>
<dbReference type="EMBL" id="CP019640">
    <property type="protein sequence ID" value="AQQ52650.1"/>
    <property type="molecule type" value="Genomic_DNA"/>
</dbReference>
<evidence type="ECO:0000313" key="4">
    <source>
        <dbReference type="EMBL" id="AQQ52650.1"/>
    </source>
</evidence>
<accession>A0A1Q2KWT0</accession>
<dbReference type="SMART" id="SM00646">
    <property type="entry name" value="Ami_3"/>
    <property type="match status" value="1"/>
</dbReference>
<feature type="region of interest" description="Disordered" evidence="2">
    <location>
        <begin position="1"/>
        <end position="20"/>
    </location>
</feature>
<dbReference type="CDD" id="cd02696">
    <property type="entry name" value="MurNAc-LAA"/>
    <property type="match status" value="1"/>
</dbReference>
<dbReference type="KEGG" id="pmar:B0X71_05755"/>
<gene>
    <name evidence="4" type="ORF">B0X71_05755</name>
</gene>
<dbReference type="PANTHER" id="PTHR30404">
    <property type="entry name" value="N-ACETYLMURAMOYL-L-ALANINE AMIDASE"/>
    <property type="match status" value="1"/>
</dbReference>
<evidence type="ECO:0000256" key="1">
    <source>
        <dbReference type="ARBA" id="ARBA00022801"/>
    </source>
</evidence>
<dbReference type="OrthoDB" id="9763643at2"/>
<name>A0A1Q2KWT0_9BACL</name>
<organism evidence="4 5">
    <name type="scientific">Planococcus lenghuensis</name>
    <dbReference type="NCBI Taxonomy" id="2213202"/>
    <lineage>
        <taxon>Bacteria</taxon>
        <taxon>Bacillati</taxon>
        <taxon>Bacillota</taxon>
        <taxon>Bacilli</taxon>
        <taxon>Bacillales</taxon>
        <taxon>Caryophanaceae</taxon>
        <taxon>Planococcus</taxon>
    </lineage>
</organism>
<dbReference type="PANTHER" id="PTHR30404:SF0">
    <property type="entry name" value="N-ACETYLMURAMOYL-L-ALANINE AMIDASE AMIC"/>
    <property type="match status" value="1"/>
</dbReference>
<dbReference type="AlphaFoldDB" id="A0A1Q2KWT0"/>